<keyword evidence="9" id="KW-0067">ATP-binding</keyword>
<dbReference type="InterPro" id="IPR003594">
    <property type="entry name" value="HATPase_dom"/>
</dbReference>
<evidence type="ECO:0000259" key="14">
    <source>
        <dbReference type="SMART" id="SM00304"/>
    </source>
</evidence>
<keyword evidence="5" id="KW-0808">Transferase</keyword>
<feature type="region of interest" description="Disordered" evidence="12">
    <location>
        <begin position="887"/>
        <end position="1023"/>
    </location>
</feature>
<dbReference type="GO" id="GO:0016020">
    <property type="term" value="C:membrane"/>
    <property type="evidence" value="ECO:0007669"/>
    <property type="project" value="UniProtKB-SubCell"/>
</dbReference>
<feature type="domain" description="Histidine kinase/HSP90-like ATPase" evidence="15">
    <location>
        <begin position="570"/>
        <end position="681"/>
    </location>
</feature>
<evidence type="ECO:0000256" key="5">
    <source>
        <dbReference type="ARBA" id="ARBA00022679"/>
    </source>
</evidence>
<dbReference type="PANTHER" id="PTHR44936">
    <property type="entry name" value="SENSOR PROTEIN CREC"/>
    <property type="match status" value="1"/>
</dbReference>
<dbReference type="GO" id="GO:0000160">
    <property type="term" value="P:phosphorelay signal transduction system"/>
    <property type="evidence" value="ECO:0007669"/>
    <property type="project" value="UniProtKB-KW"/>
</dbReference>
<dbReference type="EMBL" id="JACHJU010000001">
    <property type="protein sequence ID" value="MBB4940347.1"/>
    <property type="molecule type" value="Genomic_DNA"/>
</dbReference>
<evidence type="ECO:0000256" key="3">
    <source>
        <dbReference type="ARBA" id="ARBA00012438"/>
    </source>
</evidence>
<dbReference type="GO" id="GO:0005524">
    <property type="term" value="F:ATP binding"/>
    <property type="evidence" value="ECO:0007669"/>
    <property type="project" value="UniProtKB-KW"/>
</dbReference>
<comment type="subcellular location">
    <subcellularLocation>
        <location evidence="2">Membrane</location>
    </subcellularLocation>
</comment>
<evidence type="ECO:0000313" key="17">
    <source>
        <dbReference type="Proteomes" id="UP000534286"/>
    </source>
</evidence>
<dbReference type="InterPro" id="IPR003660">
    <property type="entry name" value="HAMP_dom"/>
</dbReference>
<evidence type="ECO:0000256" key="10">
    <source>
        <dbReference type="ARBA" id="ARBA00022989"/>
    </source>
</evidence>
<dbReference type="Pfam" id="PF08376">
    <property type="entry name" value="NIT"/>
    <property type="match status" value="1"/>
</dbReference>
<keyword evidence="10 13" id="KW-1133">Transmembrane helix</keyword>
<feature type="region of interest" description="Disordered" evidence="12">
    <location>
        <begin position="745"/>
        <end position="865"/>
    </location>
</feature>
<dbReference type="InterPro" id="IPR013587">
    <property type="entry name" value="Nitrate/nitrite_sensing"/>
</dbReference>
<comment type="catalytic activity">
    <reaction evidence="1">
        <text>ATP + protein L-histidine = ADP + protein N-phospho-L-histidine.</text>
        <dbReference type="EC" id="2.7.13.3"/>
    </reaction>
</comment>
<dbReference type="PANTHER" id="PTHR44936:SF9">
    <property type="entry name" value="SENSOR PROTEIN CREC"/>
    <property type="match status" value="1"/>
</dbReference>
<proteinExistence type="predicted"/>
<keyword evidence="8 16" id="KW-0418">Kinase</keyword>
<organism evidence="16 17">
    <name type="scientific">Streptosporangium album</name>
    <dbReference type="NCBI Taxonomy" id="47479"/>
    <lineage>
        <taxon>Bacteria</taxon>
        <taxon>Bacillati</taxon>
        <taxon>Actinomycetota</taxon>
        <taxon>Actinomycetes</taxon>
        <taxon>Streptosporangiales</taxon>
        <taxon>Streptosporangiaceae</taxon>
        <taxon>Streptosporangium</taxon>
    </lineage>
</organism>
<keyword evidence="11" id="KW-0902">Two-component regulatory system</keyword>
<feature type="compositionally biased region" description="Low complexity" evidence="12">
    <location>
        <begin position="894"/>
        <end position="932"/>
    </location>
</feature>
<accession>A0A7W7WAE3</accession>
<evidence type="ECO:0000256" key="1">
    <source>
        <dbReference type="ARBA" id="ARBA00000085"/>
    </source>
</evidence>
<dbReference type="AlphaFoldDB" id="A0A7W7WAE3"/>
<keyword evidence="4" id="KW-0597">Phosphoprotein</keyword>
<evidence type="ECO:0000256" key="11">
    <source>
        <dbReference type="ARBA" id="ARBA00023012"/>
    </source>
</evidence>
<dbReference type="Pfam" id="PF02518">
    <property type="entry name" value="HATPase_c"/>
    <property type="match status" value="1"/>
</dbReference>
<dbReference type="CDD" id="cd06225">
    <property type="entry name" value="HAMP"/>
    <property type="match status" value="1"/>
</dbReference>
<sequence length="1023" mass="109564">MRTSSPREDPVAGPAETPAPSDQDTEGAAGHGGSRARRGRRLALRNWRVRSRLIALVLIPTLAGVVLGGLRIVSSVSSAADYGRAGKIAEFAIHLSTLTHELALERDLSTRYIAEHRTPSGRMAVKKQQTVVNAAAAEVRSMIDSVELASMDSAGGLRVRDEIAQVRSRLAELAGMRQTVANTQLLAQPTLDMYSRAIQDLHAIHDEIGQDVTNDEALTGSVSAFAALTRAKEQVSRERAALAIVIASGRFSGESFDTFVSARAQRDSELVTFRSEASLAQRQAYDDTVSGQKKDRAELFRIRALVFPTLTLKPGTPSLMPPSQVNRWFDSASDVITRMRDVQKSIGDSIIFRTQELQKAEQRSALIVGVVVTVLLLLVLVITVLMAQSLVRPLRTLRTEALSIAGRRLPETVQKLRETGETTELDQIPPIGVNSDDEIGQVARAFDEVHREAVRLAGQEATLRSNVNAMFVNLSRRSQTLVERQLSLIESLEQGEQDENRLGSLFRLDHLATRMRRNSENLLVLAGQEPARRWSQPIALIDVVRASLSEVENYERVDLRIPGGVSVAGTSVNDIVHLIAELVENAISFSPRETKVIVSSNRIDGGGLMVSVTDIGIGMTPEELAQANWRLANPPVVDVSVSRRMGLFVVGRLALRHGIRVQLRQQDSGGLTAMVLLPDSLLSVSNAPAMPAGPAIGDWAGSMAPMDRSSVLASPTGLGPAHPSFASFEAAHPSLASLDMGQRFNSFEAPRPSPGDGGHFGQAPVDTPWPGNMPPPGADPGWPSMSQADTGVWPDPPSRGGDSGVWPDPPSRGGDSGMWSDPPSRDRDSRGWPSAGDSGSFQRRPFEAADNTGPLPVVRDSSPMEEAKEEFLPIFAAVESDWFRKAEPAVPDQAAAEEPTAKAPAPAPSQPASAPEAWSSPADAGWQAAQAASEPTLGGITGSGLPKRVPKANLVPGTAAPDLSAAPQTPAPRPAVSPEAVRNRLASFQQGVRQGRAAAKGEAGDEQAYPDFGRGVEGNKEDR</sequence>
<dbReference type="EC" id="2.7.13.3" evidence="3"/>
<protein>
    <recommendedName>
        <fullName evidence="3">histidine kinase</fullName>
        <ecNumber evidence="3">2.7.13.3</ecNumber>
    </recommendedName>
</protein>
<keyword evidence="13" id="KW-0472">Membrane</keyword>
<evidence type="ECO:0000313" key="16">
    <source>
        <dbReference type="EMBL" id="MBB4940347.1"/>
    </source>
</evidence>
<dbReference type="Gene3D" id="3.30.565.10">
    <property type="entry name" value="Histidine kinase-like ATPase, C-terminal domain"/>
    <property type="match status" value="1"/>
</dbReference>
<reference evidence="16 17" key="1">
    <citation type="submission" date="2020-08" db="EMBL/GenBank/DDBJ databases">
        <title>Sequencing the genomes of 1000 actinobacteria strains.</title>
        <authorList>
            <person name="Klenk H.-P."/>
        </authorList>
    </citation>
    <scope>NUCLEOTIDE SEQUENCE [LARGE SCALE GENOMIC DNA]</scope>
    <source>
        <strain evidence="16 17">DSM 43023</strain>
    </source>
</reference>
<dbReference type="SMART" id="SM00387">
    <property type="entry name" value="HATPase_c"/>
    <property type="match status" value="1"/>
</dbReference>
<comment type="caution">
    <text evidence="16">The sequence shown here is derived from an EMBL/GenBank/DDBJ whole genome shotgun (WGS) entry which is preliminary data.</text>
</comment>
<keyword evidence="6 13" id="KW-0812">Transmembrane</keyword>
<evidence type="ECO:0000256" key="2">
    <source>
        <dbReference type="ARBA" id="ARBA00004370"/>
    </source>
</evidence>
<evidence type="ECO:0000256" key="6">
    <source>
        <dbReference type="ARBA" id="ARBA00022692"/>
    </source>
</evidence>
<evidence type="ECO:0000259" key="15">
    <source>
        <dbReference type="SMART" id="SM00387"/>
    </source>
</evidence>
<evidence type="ECO:0000256" key="7">
    <source>
        <dbReference type="ARBA" id="ARBA00022741"/>
    </source>
</evidence>
<dbReference type="InterPro" id="IPR050980">
    <property type="entry name" value="2C_sensor_his_kinase"/>
</dbReference>
<dbReference type="GO" id="GO:0004673">
    <property type="term" value="F:protein histidine kinase activity"/>
    <property type="evidence" value="ECO:0007669"/>
    <property type="project" value="UniProtKB-EC"/>
</dbReference>
<feature type="transmembrane region" description="Helical" evidence="13">
    <location>
        <begin position="53"/>
        <end position="73"/>
    </location>
</feature>
<keyword evidence="7" id="KW-0547">Nucleotide-binding</keyword>
<dbReference type="RefSeq" id="WP_184756172.1">
    <property type="nucleotide sequence ID" value="NZ_BAABEK010000001.1"/>
</dbReference>
<evidence type="ECO:0000256" key="13">
    <source>
        <dbReference type="SAM" id="Phobius"/>
    </source>
</evidence>
<dbReference type="Proteomes" id="UP000534286">
    <property type="component" value="Unassembled WGS sequence"/>
</dbReference>
<dbReference type="SUPFAM" id="SSF55874">
    <property type="entry name" value="ATPase domain of HSP90 chaperone/DNA topoisomerase II/histidine kinase"/>
    <property type="match status" value="1"/>
</dbReference>
<feature type="transmembrane region" description="Helical" evidence="13">
    <location>
        <begin position="365"/>
        <end position="387"/>
    </location>
</feature>
<evidence type="ECO:0000256" key="12">
    <source>
        <dbReference type="SAM" id="MobiDB-lite"/>
    </source>
</evidence>
<dbReference type="SMART" id="SM00304">
    <property type="entry name" value="HAMP"/>
    <property type="match status" value="1"/>
</dbReference>
<dbReference type="Gene3D" id="6.10.340.10">
    <property type="match status" value="1"/>
</dbReference>
<gene>
    <name evidence="16" type="ORF">FHR32_004652</name>
</gene>
<feature type="domain" description="HAMP" evidence="14">
    <location>
        <begin position="388"/>
        <end position="458"/>
    </location>
</feature>
<feature type="region of interest" description="Disordered" evidence="12">
    <location>
        <begin position="1"/>
        <end position="37"/>
    </location>
</feature>
<evidence type="ECO:0000256" key="9">
    <source>
        <dbReference type="ARBA" id="ARBA00022840"/>
    </source>
</evidence>
<name>A0A7W7WAE3_9ACTN</name>
<dbReference type="InterPro" id="IPR036890">
    <property type="entry name" value="HATPase_C_sf"/>
</dbReference>
<keyword evidence="17" id="KW-1185">Reference proteome</keyword>
<evidence type="ECO:0000256" key="8">
    <source>
        <dbReference type="ARBA" id="ARBA00022777"/>
    </source>
</evidence>
<evidence type="ECO:0000256" key="4">
    <source>
        <dbReference type="ARBA" id="ARBA00022553"/>
    </source>
</evidence>
<feature type="compositionally biased region" description="Basic and acidic residues" evidence="12">
    <location>
        <begin position="1"/>
        <end position="10"/>
    </location>
</feature>